<gene>
    <name evidence="1" type="ORF">CK203_110243</name>
</gene>
<sequence length="152" mass="17305">MEATPEDQHSQHAQEENFNAYDPWETACTTSYECTVMYSATYRVASDPTTYCATSTYFPWDRKTNGLKRQISNFSAKENRNSMSVGRDTWKLSMLVLTMALIHGFELFLDGMSSSMKQLLETMCGGDFMSKNLEEAMDFLSYVAEVSRDGMN</sequence>
<dbReference type="AlphaFoldDB" id="A0A438CVY0"/>
<comment type="caution">
    <text evidence="1">The sequence shown here is derived from an EMBL/GenBank/DDBJ whole genome shotgun (WGS) entry which is preliminary data.</text>
</comment>
<protein>
    <submittedName>
        <fullName evidence="1">Uncharacterized protein</fullName>
    </submittedName>
</protein>
<proteinExistence type="predicted"/>
<reference evidence="1 2" key="1">
    <citation type="journal article" date="2018" name="PLoS Genet.">
        <title>Population sequencing reveals clonal diversity and ancestral inbreeding in the grapevine cultivar Chardonnay.</title>
        <authorList>
            <person name="Roach M.J."/>
            <person name="Johnson D.L."/>
            <person name="Bohlmann J."/>
            <person name="van Vuuren H.J."/>
            <person name="Jones S.J."/>
            <person name="Pretorius I.S."/>
            <person name="Schmidt S.A."/>
            <person name="Borneman A.R."/>
        </authorList>
    </citation>
    <scope>NUCLEOTIDE SEQUENCE [LARGE SCALE GENOMIC DNA]</scope>
    <source>
        <strain evidence="2">cv. Chardonnay</strain>
        <tissue evidence="1">Leaf</tissue>
    </source>
</reference>
<dbReference type="EMBL" id="QGNW01001955">
    <property type="protein sequence ID" value="RVW27348.1"/>
    <property type="molecule type" value="Genomic_DNA"/>
</dbReference>
<evidence type="ECO:0000313" key="2">
    <source>
        <dbReference type="Proteomes" id="UP000288805"/>
    </source>
</evidence>
<evidence type="ECO:0000313" key="1">
    <source>
        <dbReference type="EMBL" id="RVW27348.1"/>
    </source>
</evidence>
<organism evidence="1 2">
    <name type="scientific">Vitis vinifera</name>
    <name type="common">Grape</name>
    <dbReference type="NCBI Taxonomy" id="29760"/>
    <lineage>
        <taxon>Eukaryota</taxon>
        <taxon>Viridiplantae</taxon>
        <taxon>Streptophyta</taxon>
        <taxon>Embryophyta</taxon>
        <taxon>Tracheophyta</taxon>
        <taxon>Spermatophyta</taxon>
        <taxon>Magnoliopsida</taxon>
        <taxon>eudicotyledons</taxon>
        <taxon>Gunneridae</taxon>
        <taxon>Pentapetalae</taxon>
        <taxon>rosids</taxon>
        <taxon>Vitales</taxon>
        <taxon>Vitaceae</taxon>
        <taxon>Viteae</taxon>
        <taxon>Vitis</taxon>
    </lineage>
</organism>
<accession>A0A438CVY0</accession>
<dbReference type="Proteomes" id="UP000288805">
    <property type="component" value="Unassembled WGS sequence"/>
</dbReference>
<name>A0A438CVY0_VITVI</name>